<evidence type="ECO:0000259" key="1">
    <source>
        <dbReference type="Pfam" id="PF13649"/>
    </source>
</evidence>
<dbReference type="CDD" id="cd02440">
    <property type="entry name" value="AdoMet_MTases"/>
    <property type="match status" value="1"/>
</dbReference>
<dbReference type="PANTHER" id="PTHR43591">
    <property type="entry name" value="METHYLTRANSFERASE"/>
    <property type="match status" value="1"/>
</dbReference>
<keyword evidence="2" id="KW-0489">Methyltransferase</keyword>
<evidence type="ECO:0000313" key="2">
    <source>
        <dbReference type="EMBL" id="MEE2059555.1"/>
    </source>
</evidence>
<dbReference type="SUPFAM" id="SSF53335">
    <property type="entry name" value="S-adenosyl-L-methionine-dependent methyltransferases"/>
    <property type="match status" value="1"/>
</dbReference>
<dbReference type="InterPro" id="IPR029063">
    <property type="entry name" value="SAM-dependent_MTases_sf"/>
</dbReference>
<dbReference type="GO" id="GO:0032259">
    <property type="term" value="P:methylation"/>
    <property type="evidence" value="ECO:0007669"/>
    <property type="project" value="UniProtKB-KW"/>
</dbReference>
<sequence length="279" mass="30879">MHQHSHHHAHRHSNSPADLLDLDAEVHREYLEGMVDWVADRVDPRVIVDVGAGTGTGTRVLAARFPEAEVIAVDRSPEMLARVRDTAGRHGFKDRVKTVEADLDAGWPAVDSADLVWAALSLHHVQEPGAFLRQLHDALNPGALLVVLEMESQPRFLPDEIGIGTPGLEARAHALAGERGWNNHPDWSEDLDRAGFDVEAVRRTEIDLDGTTPTARTYARTVLSKLREGLESDLSADDLDALAQLSSEHGPHSVLSRNDLRVRGHRTIWAARKLDREEN</sequence>
<keyword evidence="3" id="KW-1185">Reference proteome</keyword>
<evidence type="ECO:0000313" key="3">
    <source>
        <dbReference type="Proteomes" id="UP001336020"/>
    </source>
</evidence>
<dbReference type="GO" id="GO:0008168">
    <property type="term" value="F:methyltransferase activity"/>
    <property type="evidence" value="ECO:0007669"/>
    <property type="project" value="UniProtKB-KW"/>
</dbReference>
<reference evidence="2 3" key="1">
    <citation type="submission" date="2023-07" db="EMBL/GenBank/DDBJ databases">
        <authorList>
            <person name="Girao M."/>
            <person name="Carvalho M.F."/>
        </authorList>
    </citation>
    <scope>NUCLEOTIDE SEQUENCE [LARGE SCALE GENOMIC DNA]</scope>
    <source>
        <strain evidence="2 3">YIM65754</strain>
    </source>
</reference>
<accession>A0ABU7LDB7</accession>
<dbReference type="RefSeq" id="WP_330134787.1">
    <property type="nucleotide sequence ID" value="NZ_JAUTXY010000009.1"/>
</dbReference>
<dbReference type="Proteomes" id="UP001336020">
    <property type="component" value="Unassembled WGS sequence"/>
</dbReference>
<dbReference type="Gene3D" id="3.40.50.150">
    <property type="entry name" value="Vaccinia Virus protein VP39"/>
    <property type="match status" value="1"/>
</dbReference>
<proteinExistence type="predicted"/>
<gene>
    <name evidence="2" type="ORF">Q7514_18725</name>
</gene>
<feature type="domain" description="Methyltransferase" evidence="1">
    <location>
        <begin position="47"/>
        <end position="142"/>
    </location>
</feature>
<dbReference type="EC" id="2.1.-.-" evidence="2"/>
<dbReference type="EMBL" id="JAUTXY010000009">
    <property type="protein sequence ID" value="MEE2059555.1"/>
    <property type="molecule type" value="Genomic_DNA"/>
</dbReference>
<keyword evidence="2" id="KW-0808">Transferase</keyword>
<organism evidence="2 3">
    <name type="scientific">Rhodococcus artemisiae</name>
    <dbReference type="NCBI Taxonomy" id="714159"/>
    <lineage>
        <taxon>Bacteria</taxon>
        <taxon>Bacillati</taxon>
        <taxon>Actinomycetota</taxon>
        <taxon>Actinomycetes</taxon>
        <taxon>Mycobacteriales</taxon>
        <taxon>Nocardiaceae</taxon>
        <taxon>Rhodococcus</taxon>
    </lineage>
</organism>
<comment type="caution">
    <text evidence="2">The sequence shown here is derived from an EMBL/GenBank/DDBJ whole genome shotgun (WGS) entry which is preliminary data.</text>
</comment>
<protein>
    <submittedName>
        <fullName evidence="2">Class I SAM-dependent methyltransferase</fullName>
        <ecNumber evidence="2">2.1.-.-</ecNumber>
    </submittedName>
</protein>
<dbReference type="Pfam" id="PF13649">
    <property type="entry name" value="Methyltransf_25"/>
    <property type="match status" value="1"/>
</dbReference>
<name>A0ABU7LDB7_9NOCA</name>
<dbReference type="InterPro" id="IPR041698">
    <property type="entry name" value="Methyltransf_25"/>
</dbReference>